<organism evidence="2 3">
    <name type="scientific">Cadophora malorum</name>
    <dbReference type="NCBI Taxonomy" id="108018"/>
    <lineage>
        <taxon>Eukaryota</taxon>
        <taxon>Fungi</taxon>
        <taxon>Dikarya</taxon>
        <taxon>Ascomycota</taxon>
        <taxon>Pezizomycotina</taxon>
        <taxon>Leotiomycetes</taxon>
        <taxon>Helotiales</taxon>
        <taxon>Ploettnerulaceae</taxon>
        <taxon>Cadophora</taxon>
    </lineage>
</organism>
<feature type="compositionally biased region" description="Polar residues" evidence="1">
    <location>
        <begin position="137"/>
        <end position="149"/>
    </location>
</feature>
<name>A0A8H7T6G3_9HELO</name>
<feature type="compositionally biased region" description="Polar residues" evidence="1">
    <location>
        <begin position="259"/>
        <end position="276"/>
    </location>
</feature>
<feature type="compositionally biased region" description="Basic and acidic residues" evidence="1">
    <location>
        <begin position="155"/>
        <end position="168"/>
    </location>
</feature>
<comment type="caution">
    <text evidence="2">The sequence shown here is derived from an EMBL/GenBank/DDBJ whole genome shotgun (WGS) entry which is preliminary data.</text>
</comment>
<evidence type="ECO:0000313" key="3">
    <source>
        <dbReference type="Proteomes" id="UP000664132"/>
    </source>
</evidence>
<accession>A0A8H7T6G3</accession>
<protein>
    <submittedName>
        <fullName evidence="2">Uncharacterized protein</fullName>
    </submittedName>
</protein>
<dbReference type="AlphaFoldDB" id="A0A8H7T6G3"/>
<evidence type="ECO:0000256" key="1">
    <source>
        <dbReference type="SAM" id="MobiDB-lite"/>
    </source>
</evidence>
<keyword evidence="3" id="KW-1185">Reference proteome</keyword>
<sequence length="356" mass="38052">MAQGGRPKPALDVLQSMINAVLIETGKALRPSNKDGGRTLATVNTRLRTIIPSAAENFHMALDDLECDILRAKSVLLRDLDELRAKRFALENPEPILEDVVEEKAVETNTSNGNGDTVLGDELYTSPLTNVKEERGTTSPEKQTPNEPKTSLPEPSKDPETQSPEDVKVPPQGPTPPASTNETSQESKPIGLGINTEGAPAAEAGDVQDSALDSLFDITDNNENGDSALNFDDMDFSLDVTSQNQDTSQTQNDDFDLSNFGNSNPSQTNTIPNTNANQSQSQNQNSDDPNKLGDELFAMVGGGDGMDLDLDMGMAGAEDSVFDDMFFGGGDDEGMSGGGELQHGEFDNAFFGLDDC</sequence>
<evidence type="ECO:0000313" key="2">
    <source>
        <dbReference type="EMBL" id="KAG4413136.1"/>
    </source>
</evidence>
<feature type="region of interest" description="Disordered" evidence="1">
    <location>
        <begin position="242"/>
        <end position="295"/>
    </location>
</feature>
<reference evidence="2" key="1">
    <citation type="submission" date="2021-02" db="EMBL/GenBank/DDBJ databases">
        <title>Genome sequence Cadophora malorum strain M34.</title>
        <authorList>
            <person name="Stefanovic E."/>
            <person name="Vu D."/>
            <person name="Scully C."/>
            <person name="Dijksterhuis J."/>
            <person name="Roader J."/>
            <person name="Houbraken J."/>
        </authorList>
    </citation>
    <scope>NUCLEOTIDE SEQUENCE</scope>
    <source>
        <strain evidence="2">M34</strain>
    </source>
</reference>
<feature type="compositionally biased region" description="Low complexity" evidence="1">
    <location>
        <begin position="242"/>
        <end position="252"/>
    </location>
</feature>
<gene>
    <name evidence="2" type="ORF">IFR04_013713</name>
</gene>
<feature type="compositionally biased region" description="Polar residues" evidence="1">
    <location>
        <begin position="178"/>
        <end position="187"/>
    </location>
</feature>
<dbReference type="EMBL" id="JAFJYH010000331">
    <property type="protein sequence ID" value="KAG4413136.1"/>
    <property type="molecule type" value="Genomic_DNA"/>
</dbReference>
<feature type="region of interest" description="Disordered" evidence="1">
    <location>
        <begin position="107"/>
        <end position="198"/>
    </location>
</feature>
<dbReference type="Proteomes" id="UP000664132">
    <property type="component" value="Unassembled WGS sequence"/>
</dbReference>
<feature type="compositionally biased region" description="Low complexity" evidence="1">
    <location>
        <begin position="277"/>
        <end position="286"/>
    </location>
</feature>
<proteinExistence type="predicted"/>
<dbReference type="OrthoDB" id="5409998at2759"/>